<dbReference type="Proteomes" id="UP001386955">
    <property type="component" value="Unassembled WGS sequence"/>
</dbReference>
<evidence type="ECO:0000256" key="1">
    <source>
        <dbReference type="ARBA" id="ARBA00004413"/>
    </source>
</evidence>
<dbReference type="PROSITE" id="PS50202">
    <property type="entry name" value="MSP"/>
    <property type="match status" value="1"/>
</dbReference>
<evidence type="ECO:0000256" key="2">
    <source>
        <dbReference type="ARBA" id="ARBA00022737"/>
    </source>
</evidence>
<proteinExistence type="predicted"/>
<feature type="domain" description="MSP" evidence="5">
    <location>
        <begin position="4"/>
        <end position="142"/>
    </location>
</feature>
<feature type="repeat" description="ANK" evidence="4">
    <location>
        <begin position="428"/>
        <end position="460"/>
    </location>
</feature>
<gene>
    <name evidence="6" type="ORF">VNO78_33300</name>
</gene>
<dbReference type="AlphaFoldDB" id="A0AAN9RPL2"/>
<dbReference type="InterPro" id="IPR013783">
    <property type="entry name" value="Ig-like_fold"/>
</dbReference>
<evidence type="ECO:0000256" key="3">
    <source>
        <dbReference type="ARBA" id="ARBA00023043"/>
    </source>
</evidence>
<feature type="repeat" description="ANK" evidence="4">
    <location>
        <begin position="307"/>
        <end position="330"/>
    </location>
</feature>
<evidence type="ECO:0000256" key="4">
    <source>
        <dbReference type="PROSITE-ProRule" id="PRU00023"/>
    </source>
</evidence>
<evidence type="ECO:0000313" key="7">
    <source>
        <dbReference type="Proteomes" id="UP001386955"/>
    </source>
</evidence>
<evidence type="ECO:0000259" key="5">
    <source>
        <dbReference type="PROSITE" id="PS50202"/>
    </source>
</evidence>
<dbReference type="InterPro" id="IPR036770">
    <property type="entry name" value="Ankyrin_rpt-contain_sf"/>
</dbReference>
<dbReference type="Gene3D" id="2.60.40.10">
    <property type="entry name" value="Immunoglobulins"/>
    <property type="match status" value="1"/>
</dbReference>
<dbReference type="GO" id="GO:0005886">
    <property type="term" value="C:plasma membrane"/>
    <property type="evidence" value="ECO:0007669"/>
    <property type="project" value="UniProtKB-SubCell"/>
</dbReference>
<dbReference type="EMBL" id="JAYMYS010000009">
    <property type="protein sequence ID" value="KAK7380781.1"/>
    <property type="molecule type" value="Genomic_DNA"/>
</dbReference>
<protein>
    <recommendedName>
        <fullName evidence="5">MSP domain-containing protein</fullName>
    </recommendedName>
</protein>
<dbReference type="PRINTS" id="PR01415">
    <property type="entry name" value="ANKYRIN"/>
</dbReference>
<organism evidence="6 7">
    <name type="scientific">Psophocarpus tetragonolobus</name>
    <name type="common">Winged bean</name>
    <name type="synonym">Dolichos tetragonolobus</name>
    <dbReference type="NCBI Taxonomy" id="3891"/>
    <lineage>
        <taxon>Eukaryota</taxon>
        <taxon>Viridiplantae</taxon>
        <taxon>Streptophyta</taxon>
        <taxon>Embryophyta</taxon>
        <taxon>Tracheophyta</taxon>
        <taxon>Spermatophyta</taxon>
        <taxon>Magnoliopsida</taxon>
        <taxon>eudicotyledons</taxon>
        <taxon>Gunneridae</taxon>
        <taxon>Pentapetalae</taxon>
        <taxon>rosids</taxon>
        <taxon>fabids</taxon>
        <taxon>Fabales</taxon>
        <taxon>Fabaceae</taxon>
        <taxon>Papilionoideae</taxon>
        <taxon>50 kb inversion clade</taxon>
        <taxon>NPAAA clade</taxon>
        <taxon>indigoferoid/millettioid clade</taxon>
        <taxon>Phaseoleae</taxon>
        <taxon>Psophocarpus</taxon>
    </lineage>
</organism>
<dbReference type="PROSITE" id="PS50088">
    <property type="entry name" value="ANK_REPEAT"/>
    <property type="match status" value="7"/>
</dbReference>
<feature type="repeat" description="ANK" evidence="4">
    <location>
        <begin position="395"/>
        <end position="427"/>
    </location>
</feature>
<name>A0AAN9RPL2_PSOTE</name>
<dbReference type="Pfam" id="PF12796">
    <property type="entry name" value="Ank_2"/>
    <property type="match status" value="4"/>
</dbReference>
<dbReference type="SUPFAM" id="SSF49354">
    <property type="entry name" value="PapD-like"/>
    <property type="match status" value="1"/>
</dbReference>
<comment type="caution">
    <text evidence="6">The sequence shown here is derived from an EMBL/GenBank/DDBJ whole genome shotgun (WGS) entry which is preliminary data.</text>
</comment>
<feature type="repeat" description="ANK" evidence="4">
    <location>
        <begin position="179"/>
        <end position="211"/>
    </location>
</feature>
<dbReference type="PANTHER" id="PTHR24198:SF165">
    <property type="entry name" value="ANKYRIN REPEAT-CONTAINING PROTEIN-RELATED"/>
    <property type="match status" value="1"/>
</dbReference>
<feature type="repeat" description="ANK" evidence="4">
    <location>
        <begin position="273"/>
        <end position="305"/>
    </location>
</feature>
<dbReference type="InterPro" id="IPR008962">
    <property type="entry name" value="PapD-like_sf"/>
</dbReference>
<evidence type="ECO:0000313" key="6">
    <source>
        <dbReference type="EMBL" id="KAK7380781.1"/>
    </source>
</evidence>
<keyword evidence="7" id="KW-1185">Reference proteome</keyword>
<accession>A0AAN9RPL2</accession>
<feature type="repeat" description="ANK" evidence="4">
    <location>
        <begin position="240"/>
        <end position="272"/>
    </location>
</feature>
<feature type="repeat" description="ANK" evidence="4">
    <location>
        <begin position="212"/>
        <end position="244"/>
    </location>
</feature>
<dbReference type="PANTHER" id="PTHR24198">
    <property type="entry name" value="ANKYRIN REPEAT AND PROTEIN KINASE DOMAIN-CONTAINING PROTEIN"/>
    <property type="match status" value="1"/>
</dbReference>
<keyword evidence="3 4" id="KW-0040">ANK repeat</keyword>
<comment type="subcellular location">
    <subcellularLocation>
        <location evidence="1">Cell membrane</location>
        <topology evidence="1">Peripheral membrane protein</topology>
        <orientation evidence="1">Cytoplasmic side</orientation>
    </subcellularLocation>
</comment>
<sequence length="524" mass="57428">MDRLIRLDPSNTILIRVEAGQKCHGKITLHNVMYTMPVAFRLQPLIKARYSVKPQTGIISPLATLTIDITYHMHAPQQQGSSLSTNYLPHSFPHSNDSFLLHSVLVPGANIKEPSFMFDAVPSDWFKKKQVFIDSSIKVMFAGSHIVAQLVRVAEMDNVREVLEKSDPSWGLVNSRDPHGEPLLHIAISQKRPDMVQLLLEFDPDIEALNRFGWTPLEAAAARNEALIVELLLARGASTERPELIHHVAREGHVEVLRLLLAKGARVDLETKDGNTALHVAVEEGRKDCFKVLLANAARTDAKNAKEGDTPLHMASAMGDESMVKLILEKCEATKHVRNAEGKSPYDVAVENGHACLYDMLCLGDKLCMAARKGKMRTIQKVLEKGAAINGRDQYAWTPLHRAAFKGRIDAVKLLLERGAEVDAADGEGYTPLHCAVEAGHADVTEILVKKGADVGARTKRGVRALAMAEALSYVGIVRVLNGGEQNGVKLGFGGVVKKMGGGKIRVLNSVNVNRDRYMALSVI</sequence>
<dbReference type="Gene3D" id="1.25.40.20">
    <property type="entry name" value="Ankyrin repeat-containing domain"/>
    <property type="match status" value="5"/>
</dbReference>
<dbReference type="SUPFAM" id="SSF48403">
    <property type="entry name" value="Ankyrin repeat"/>
    <property type="match status" value="1"/>
</dbReference>
<dbReference type="InterPro" id="IPR000535">
    <property type="entry name" value="MSP_dom"/>
</dbReference>
<dbReference type="SMART" id="SM00248">
    <property type="entry name" value="ANK"/>
    <property type="match status" value="7"/>
</dbReference>
<keyword evidence="2" id="KW-0677">Repeat</keyword>
<dbReference type="PROSITE" id="PS50297">
    <property type="entry name" value="ANK_REP_REGION"/>
    <property type="match status" value="6"/>
</dbReference>
<dbReference type="InterPro" id="IPR002110">
    <property type="entry name" value="Ankyrin_rpt"/>
</dbReference>
<reference evidence="6 7" key="1">
    <citation type="submission" date="2024-01" db="EMBL/GenBank/DDBJ databases">
        <title>The genomes of 5 underutilized Papilionoideae crops provide insights into root nodulation and disease resistanc.</title>
        <authorList>
            <person name="Jiang F."/>
        </authorList>
    </citation>
    <scope>NUCLEOTIDE SEQUENCE [LARGE SCALE GENOMIC DNA]</scope>
    <source>
        <strain evidence="6">DUOXIRENSHENG_FW03</strain>
        <tissue evidence="6">Leaves</tissue>
    </source>
</reference>